<dbReference type="InterPro" id="IPR039568">
    <property type="entry name" value="Peptidase_MA-like_dom"/>
</dbReference>
<dbReference type="EMBL" id="CP130613">
    <property type="protein sequence ID" value="WKW14903.1"/>
    <property type="molecule type" value="Genomic_DNA"/>
</dbReference>
<evidence type="ECO:0000256" key="1">
    <source>
        <dbReference type="SAM" id="Phobius"/>
    </source>
</evidence>
<feature type="transmembrane region" description="Helical" evidence="1">
    <location>
        <begin position="248"/>
        <end position="273"/>
    </location>
</feature>
<gene>
    <name evidence="3" type="ORF">Strain138_001265</name>
    <name evidence="4" type="ORF">Strain318_001265</name>
</gene>
<evidence type="ECO:0000313" key="5">
    <source>
        <dbReference type="Proteomes" id="UP001229955"/>
    </source>
</evidence>
<evidence type="ECO:0000313" key="4">
    <source>
        <dbReference type="EMBL" id="WKW14903.1"/>
    </source>
</evidence>
<dbReference type="Pfam" id="PF13485">
    <property type="entry name" value="Peptidase_MA_2"/>
    <property type="match status" value="1"/>
</dbReference>
<keyword evidence="5" id="KW-1185">Reference proteome</keyword>
<reference evidence="4" key="1">
    <citation type="submission" date="2023-07" db="EMBL/GenBank/DDBJ databases">
        <authorList>
            <person name="Haufschild T."/>
            <person name="Kallscheuer N."/>
            <person name="Hammer J."/>
            <person name="Kohn T."/>
            <person name="Kabuu M."/>
            <person name="Jogler M."/>
            <person name="Wohfarth N."/>
            <person name="Heuer A."/>
            <person name="Rohde M."/>
            <person name="van Teeseling M.C.F."/>
            <person name="Jogler C."/>
        </authorList>
    </citation>
    <scope>NUCLEOTIDE SEQUENCE</scope>
    <source>
        <strain evidence="3">Strain 138</strain>
        <strain evidence="4">Strain 318</strain>
    </source>
</reference>
<accession>A0AA49JU16</accession>
<sequence>MIAAFLAAALLGGAAQDTLPADAAVLVSGRFSVVHFARDARLAQSYLDAARSRDTFPGLPRPTAPVVILVAPDAETFRAWVGSGAPEWGAAIAFPALQRIVMQGRYGAAADGDPLVTLRHELAHLALHEALGPSPPRWFDEGYASYAAGEWGRDEVLVTSFGLVWRGIPTLAGLDSGFYEGAERAQRSYALAHRAVAELAALDPARGLGLLFGHWERAGTFERALRRAHGMSSADFEQYWKRRVRRQFGVLALAADLTVLTLVLTVLLGPMWWQRRQKLRRRLEQMREDDRRRDEAERASALAALLGESEGENDGRIKG</sequence>
<evidence type="ECO:0000313" key="3">
    <source>
        <dbReference type="EMBL" id="WKW11994.1"/>
    </source>
</evidence>
<feature type="domain" description="Peptidase MA-like" evidence="2">
    <location>
        <begin position="85"/>
        <end position="244"/>
    </location>
</feature>
<accession>A0AA49JZV8</accession>
<dbReference type="AlphaFoldDB" id="A0AA49JZV8"/>
<dbReference type="KEGG" id="pspc:Strain318_001265"/>
<evidence type="ECO:0000259" key="2">
    <source>
        <dbReference type="Pfam" id="PF13485"/>
    </source>
</evidence>
<proteinExistence type="predicted"/>
<dbReference type="EMBL" id="CP130612">
    <property type="protein sequence ID" value="WKW11994.1"/>
    <property type="molecule type" value="Genomic_DNA"/>
</dbReference>
<name>A0AA49JZV8_9BACT</name>
<protein>
    <recommendedName>
        <fullName evidence="2">Peptidase MA-like domain-containing protein</fullName>
    </recommendedName>
</protein>
<organism evidence="4 5">
    <name type="scientific">Pseudogemmatithrix spongiicola</name>
    <dbReference type="NCBI Taxonomy" id="3062599"/>
    <lineage>
        <taxon>Bacteria</taxon>
        <taxon>Pseudomonadati</taxon>
        <taxon>Gemmatimonadota</taxon>
        <taxon>Gemmatimonadia</taxon>
        <taxon>Gemmatimonadales</taxon>
        <taxon>Gemmatimonadaceae</taxon>
        <taxon>Pseudogemmatithrix</taxon>
    </lineage>
</organism>
<keyword evidence="1" id="KW-0472">Membrane</keyword>
<dbReference type="Proteomes" id="UP001229955">
    <property type="component" value="Chromosome"/>
</dbReference>
<keyword evidence="1" id="KW-0812">Transmembrane</keyword>
<dbReference type="RefSeq" id="WP_367887672.1">
    <property type="nucleotide sequence ID" value="NZ_CP130612.1"/>
</dbReference>
<keyword evidence="1" id="KW-1133">Transmembrane helix</keyword>